<dbReference type="InterPro" id="IPR016143">
    <property type="entry name" value="Citrate_synth-like_sm_a-sub"/>
</dbReference>
<evidence type="ECO:0000313" key="8">
    <source>
        <dbReference type="Proteomes" id="UP000253034"/>
    </source>
</evidence>
<dbReference type="AlphaFoldDB" id="A0A369B8B8"/>
<dbReference type="SUPFAM" id="SSF48256">
    <property type="entry name" value="Citrate synthase"/>
    <property type="match status" value="1"/>
</dbReference>
<comment type="similarity">
    <text evidence="2 5">Belongs to the citrate synthase family.</text>
</comment>
<keyword evidence="3 5" id="KW-0808">Transferase</keyword>
<dbReference type="CDD" id="cd06113">
    <property type="entry name" value="citrate_synt_like_1_2"/>
    <property type="match status" value="1"/>
</dbReference>
<dbReference type="PRINTS" id="PR00143">
    <property type="entry name" value="CITRTSNTHASE"/>
</dbReference>
<dbReference type="Proteomes" id="UP000253034">
    <property type="component" value="Unassembled WGS sequence"/>
</dbReference>
<feature type="active site" evidence="6">
    <location>
        <position position="392"/>
    </location>
</feature>
<dbReference type="UniPathway" id="UPA00223"/>
<dbReference type="RefSeq" id="WP_114297570.1">
    <property type="nucleotide sequence ID" value="NZ_QPJT01000009.1"/>
</dbReference>
<gene>
    <name evidence="7" type="ORF">DFR58_10965</name>
</gene>
<sequence>MGNSIGIEIDEGFLETLSDLAKKSSLINPELYSRYEVKRGLRDLDGRGVLVGLTEIGDVRSYVVDDSELIPIPGKLIYRGIDIVNIVDGFTKDNRFGFEETCYLLLFGKLPDKKQLSDFEGLLSQYRKLPEDFVRDMILKMPSNDVMNSLARSVLAFYSLDKKADDISIKNVLKQSLNMIACFPLIAVYGYQALSHYHGNKSLIIHSPRPDLSTAENILHMIRPDSQYTALEAKLLDLALVLHAEHGGGNNSSFVTHVVTSSGSDTYSVIASALGSLKGPRHGGANIKVIEMFEDMKKTLGNWEDRGEIQDYLVKILNKEAFDRSGLIYGIGHAVYSISDPRAIILKKYAEMLAKEKGFESEYNLYAEVERLAPEVIGKVRKMYKGVSANVDFYSGFVYRMLDIPPEMYTPLFAISRIVGWSAHRIEELVNAGKIIRPAYKSVSETQEYVTLDER</sequence>
<evidence type="ECO:0000313" key="7">
    <source>
        <dbReference type="EMBL" id="RCX16838.1"/>
    </source>
</evidence>
<dbReference type="OrthoDB" id="9800864at2"/>
<dbReference type="GO" id="GO:0036440">
    <property type="term" value="F:citrate synthase activity"/>
    <property type="evidence" value="ECO:0007669"/>
    <property type="project" value="UniProtKB-EC"/>
</dbReference>
<dbReference type="InterPro" id="IPR036969">
    <property type="entry name" value="Citrate_synthase_sf"/>
</dbReference>
<keyword evidence="8" id="KW-1185">Reference proteome</keyword>
<accession>A0A369B8B8</accession>
<dbReference type="Gene3D" id="1.10.580.10">
    <property type="entry name" value="Citrate Synthase, domain 1"/>
    <property type="match status" value="1"/>
</dbReference>
<proteinExistence type="inferred from homology"/>
<feature type="active site" evidence="6">
    <location>
        <position position="333"/>
    </location>
</feature>
<name>A0A369B8B8_9FIRM</name>
<comment type="caution">
    <text evidence="7">The sequence shown here is derived from an EMBL/GenBank/DDBJ whole genome shotgun (WGS) entry which is preliminary data.</text>
</comment>
<dbReference type="GO" id="GO:0005975">
    <property type="term" value="P:carbohydrate metabolic process"/>
    <property type="evidence" value="ECO:0007669"/>
    <property type="project" value="TreeGrafter"/>
</dbReference>
<dbReference type="PANTHER" id="PTHR11739">
    <property type="entry name" value="CITRATE SYNTHASE"/>
    <property type="match status" value="1"/>
</dbReference>
<dbReference type="PANTHER" id="PTHR11739:SF4">
    <property type="entry name" value="CITRATE SYNTHASE, PEROXISOMAL"/>
    <property type="match status" value="1"/>
</dbReference>
<dbReference type="InterPro" id="IPR024176">
    <property type="entry name" value="Citrate_synthase_bac-typ"/>
</dbReference>
<dbReference type="GO" id="GO:0006099">
    <property type="term" value="P:tricarboxylic acid cycle"/>
    <property type="evidence" value="ECO:0007669"/>
    <property type="project" value="UniProtKB-UniPathway"/>
</dbReference>
<evidence type="ECO:0000256" key="6">
    <source>
        <dbReference type="PIRSR" id="PIRSR001369-1"/>
    </source>
</evidence>
<comment type="pathway">
    <text evidence="1">Carbohydrate metabolism; tricarboxylic acid cycle.</text>
</comment>
<organism evidence="7 8">
    <name type="scientific">Anaerobacterium chartisolvens</name>
    <dbReference type="NCBI Taxonomy" id="1297424"/>
    <lineage>
        <taxon>Bacteria</taxon>
        <taxon>Bacillati</taxon>
        <taxon>Bacillota</taxon>
        <taxon>Clostridia</taxon>
        <taxon>Eubacteriales</taxon>
        <taxon>Oscillospiraceae</taxon>
        <taxon>Anaerobacterium</taxon>
    </lineage>
</organism>
<reference evidence="7 8" key="1">
    <citation type="submission" date="2018-07" db="EMBL/GenBank/DDBJ databases">
        <title>Genomic Encyclopedia of Type Strains, Phase IV (KMG-IV): sequencing the most valuable type-strain genomes for metagenomic binning, comparative biology and taxonomic classification.</title>
        <authorList>
            <person name="Goeker M."/>
        </authorList>
    </citation>
    <scope>NUCLEOTIDE SEQUENCE [LARGE SCALE GENOMIC DNA]</scope>
    <source>
        <strain evidence="7 8">DSM 27016</strain>
    </source>
</reference>
<dbReference type="Gene3D" id="1.10.230.10">
    <property type="entry name" value="Cytochrome P450-Terp, domain 2"/>
    <property type="match status" value="1"/>
</dbReference>
<evidence type="ECO:0000256" key="1">
    <source>
        <dbReference type="ARBA" id="ARBA00005163"/>
    </source>
</evidence>
<comment type="catalytic activity">
    <reaction evidence="4">
        <text>oxaloacetate + acetyl-CoA + H2O = citrate + CoA + H(+)</text>
        <dbReference type="Rhea" id="RHEA:16845"/>
        <dbReference type="ChEBI" id="CHEBI:15377"/>
        <dbReference type="ChEBI" id="CHEBI:15378"/>
        <dbReference type="ChEBI" id="CHEBI:16452"/>
        <dbReference type="ChEBI" id="CHEBI:16947"/>
        <dbReference type="ChEBI" id="CHEBI:57287"/>
        <dbReference type="ChEBI" id="CHEBI:57288"/>
        <dbReference type="EC" id="2.3.3.16"/>
    </reaction>
</comment>
<protein>
    <recommendedName>
        <fullName evidence="5">Citrate synthase</fullName>
    </recommendedName>
</protein>
<dbReference type="NCBIfam" id="NF010635">
    <property type="entry name" value="PRK14032.1"/>
    <property type="match status" value="1"/>
</dbReference>
<dbReference type="PIRSF" id="PIRSF001369">
    <property type="entry name" value="Citrate_synth"/>
    <property type="match status" value="1"/>
</dbReference>
<evidence type="ECO:0000256" key="3">
    <source>
        <dbReference type="ARBA" id="ARBA00022679"/>
    </source>
</evidence>
<dbReference type="InterPro" id="IPR016142">
    <property type="entry name" value="Citrate_synth-like_lrg_a-sub"/>
</dbReference>
<evidence type="ECO:0000256" key="5">
    <source>
        <dbReference type="PIRNR" id="PIRNR001369"/>
    </source>
</evidence>
<dbReference type="EMBL" id="QPJT01000009">
    <property type="protein sequence ID" value="RCX16838.1"/>
    <property type="molecule type" value="Genomic_DNA"/>
</dbReference>
<dbReference type="GO" id="GO:0005829">
    <property type="term" value="C:cytosol"/>
    <property type="evidence" value="ECO:0007669"/>
    <property type="project" value="TreeGrafter"/>
</dbReference>
<dbReference type="Pfam" id="PF00285">
    <property type="entry name" value="Citrate_synt"/>
    <property type="match status" value="1"/>
</dbReference>
<dbReference type="InterPro" id="IPR002020">
    <property type="entry name" value="Citrate_synthase"/>
</dbReference>
<evidence type="ECO:0000256" key="2">
    <source>
        <dbReference type="ARBA" id="ARBA00010566"/>
    </source>
</evidence>
<evidence type="ECO:0000256" key="4">
    <source>
        <dbReference type="ARBA" id="ARBA00049288"/>
    </source>
</evidence>